<organism evidence="1 2">
    <name type="scientific">Capnocytophaga canis</name>
    <dbReference type="NCBI Taxonomy" id="1848903"/>
    <lineage>
        <taxon>Bacteria</taxon>
        <taxon>Pseudomonadati</taxon>
        <taxon>Bacteroidota</taxon>
        <taxon>Flavobacteriia</taxon>
        <taxon>Flavobacteriales</taxon>
        <taxon>Flavobacteriaceae</taxon>
        <taxon>Capnocytophaga</taxon>
    </lineage>
</organism>
<gene>
    <name evidence="1" type="ORF">CCAND38_850006</name>
</gene>
<dbReference type="InterPro" id="IPR000801">
    <property type="entry name" value="Esterase-like"/>
</dbReference>
<sequence length="272" mass="31559">MIYLQLKKLLDMRYIYLVLLIFISVSCRKEQLVVEIDNDSKVDMSQSIFSTILGGQQPYSVYLPPHYASNTTKKYPVLYLLHGMNQNYKHWVTYGDLKNIVDKAISEGLPEVIVICPNGYNSLYYNTEQMRYEDFFMEEFIPVIEKKYRILDNKSNRHIAGLSMGGFGATYLGFKHHKKFGGVYSMSGGFLLTAIPVIQSILDEKNSEELTKLPRYIMECGTEDTLVIDSNDLFHQMLTNKGISHDYIRRKGKHNWQFWKESLPKALDFVSK</sequence>
<reference evidence="1 2" key="1">
    <citation type="submission" date="2015-01" db="EMBL/GenBank/DDBJ databases">
        <authorList>
            <person name="Xiang T."/>
            <person name="Song Y."/>
            <person name="Huang L."/>
            <person name="Wang B."/>
            <person name="Wu P."/>
        </authorList>
    </citation>
    <scope>NUCLEOTIDE SEQUENCE [LARGE SCALE GENOMIC DNA]</scope>
    <source>
        <strain evidence="1 2">CcD38</strain>
    </source>
</reference>
<evidence type="ECO:0000313" key="1">
    <source>
        <dbReference type="EMBL" id="CEN49581.1"/>
    </source>
</evidence>
<dbReference type="Gene3D" id="3.40.50.1820">
    <property type="entry name" value="alpha/beta hydrolase"/>
    <property type="match status" value="1"/>
</dbReference>
<dbReference type="EMBL" id="CDOI01000201">
    <property type="protein sequence ID" value="CEN49581.1"/>
    <property type="molecule type" value="Genomic_DNA"/>
</dbReference>
<keyword evidence="2" id="KW-1185">Reference proteome</keyword>
<protein>
    <recommendedName>
        <fullName evidence="3">Esterase</fullName>
    </recommendedName>
</protein>
<dbReference type="AlphaFoldDB" id="A0A0B7ICD4"/>
<accession>A0A0B7ICD4</accession>
<evidence type="ECO:0008006" key="3">
    <source>
        <dbReference type="Google" id="ProtNLM"/>
    </source>
</evidence>
<dbReference type="Proteomes" id="UP000045051">
    <property type="component" value="Unassembled WGS sequence"/>
</dbReference>
<dbReference type="InterPro" id="IPR050583">
    <property type="entry name" value="Mycobacterial_A85_antigen"/>
</dbReference>
<name>A0A0B7ICD4_9FLAO</name>
<dbReference type="Pfam" id="PF00756">
    <property type="entry name" value="Esterase"/>
    <property type="match status" value="1"/>
</dbReference>
<dbReference type="PROSITE" id="PS51257">
    <property type="entry name" value="PROKAR_LIPOPROTEIN"/>
    <property type="match status" value="1"/>
</dbReference>
<proteinExistence type="predicted"/>
<evidence type="ECO:0000313" key="2">
    <source>
        <dbReference type="Proteomes" id="UP000045051"/>
    </source>
</evidence>
<dbReference type="PANTHER" id="PTHR48098">
    <property type="entry name" value="ENTEROCHELIN ESTERASE-RELATED"/>
    <property type="match status" value="1"/>
</dbReference>
<dbReference type="GO" id="GO:0016747">
    <property type="term" value="F:acyltransferase activity, transferring groups other than amino-acyl groups"/>
    <property type="evidence" value="ECO:0007669"/>
    <property type="project" value="TreeGrafter"/>
</dbReference>
<dbReference type="PANTHER" id="PTHR48098:SF1">
    <property type="entry name" value="DIACYLGLYCEROL ACYLTRANSFERASE_MYCOLYLTRANSFERASE AG85A"/>
    <property type="match status" value="1"/>
</dbReference>
<dbReference type="SUPFAM" id="SSF53474">
    <property type="entry name" value="alpha/beta-Hydrolases"/>
    <property type="match status" value="1"/>
</dbReference>
<dbReference type="InterPro" id="IPR029058">
    <property type="entry name" value="AB_hydrolase_fold"/>
</dbReference>